<organism evidence="2 3">
    <name type="scientific">Petrolisthes cinctipes</name>
    <name type="common">Flat porcelain crab</name>
    <dbReference type="NCBI Taxonomy" id="88211"/>
    <lineage>
        <taxon>Eukaryota</taxon>
        <taxon>Metazoa</taxon>
        <taxon>Ecdysozoa</taxon>
        <taxon>Arthropoda</taxon>
        <taxon>Crustacea</taxon>
        <taxon>Multicrustacea</taxon>
        <taxon>Malacostraca</taxon>
        <taxon>Eumalacostraca</taxon>
        <taxon>Eucarida</taxon>
        <taxon>Decapoda</taxon>
        <taxon>Pleocyemata</taxon>
        <taxon>Anomura</taxon>
        <taxon>Galatheoidea</taxon>
        <taxon>Porcellanidae</taxon>
        <taxon>Petrolisthes</taxon>
    </lineage>
</organism>
<feature type="compositionally biased region" description="Polar residues" evidence="1">
    <location>
        <begin position="22"/>
        <end position="40"/>
    </location>
</feature>
<keyword evidence="3" id="KW-1185">Reference proteome</keyword>
<gene>
    <name evidence="2" type="ORF">Pcinc_040840</name>
</gene>
<protein>
    <recommendedName>
        <fullName evidence="4">SAP domain-containing protein</fullName>
    </recommendedName>
</protein>
<evidence type="ECO:0008006" key="4">
    <source>
        <dbReference type="Google" id="ProtNLM"/>
    </source>
</evidence>
<feature type="compositionally biased region" description="Polar residues" evidence="1">
    <location>
        <begin position="97"/>
        <end position="116"/>
    </location>
</feature>
<evidence type="ECO:0000256" key="1">
    <source>
        <dbReference type="SAM" id="MobiDB-lite"/>
    </source>
</evidence>
<name>A0AAE1BNF2_PETCI</name>
<proteinExistence type="predicted"/>
<dbReference type="AlphaFoldDB" id="A0AAE1BNF2"/>
<reference evidence="2" key="1">
    <citation type="submission" date="2023-10" db="EMBL/GenBank/DDBJ databases">
        <title>Genome assemblies of two species of porcelain crab, Petrolisthes cinctipes and Petrolisthes manimaculis (Anomura: Porcellanidae).</title>
        <authorList>
            <person name="Angst P."/>
        </authorList>
    </citation>
    <scope>NUCLEOTIDE SEQUENCE</scope>
    <source>
        <strain evidence="2">PB745_01</strain>
        <tissue evidence="2">Gill</tissue>
    </source>
</reference>
<dbReference type="EMBL" id="JAWQEG010007350">
    <property type="protein sequence ID" value="KAK3852579.1"/>
    <property type="molecule type" value="Genomic_DNA"/>
</dbReference>
<evidence type="ECO:0000313" key="2">
    <source>
        <dbReference type="EMBL" id="KAK3852579.1"/>
    </source>
</evidence>
<sequence>MTEANLQDPTPQITTGLDMPNEETTSMTQIPLTSQGSQLATPLVQRPITESSQELPTRETLDKNYRKPELQKRCRELGISNIWTSKSQLIDMILQHSRSPLNDTPTDVTHSPTTPHEVTLADLAPPEVAHSPATPREVTHTVLTPPEVAHSPSTPSEATHTDPPTI</sequence>
<comment type="caution">
    <text evidence="2">The sequence shown here is derived from an EMBL/GenBank/DDBJ whole genome shotgun (WGS) entry which is preliminary data.</text>
</comment>
<evidence type="ECO:0000313" key="3">
    <source>
        <dbReference type="Proteomes" id="UP001286313"/>
    </source>
</evidence>
<accession>A0AAE1BNF2</accession>
<feature type="region of interest" description="Disordered" evidence="1">
    <location>
        <begin position="97"/>
        <end position="166"/>
    </location>
</feature>
<dbReference type="Proteomes" id="UP001286313">
    <property type="component" value="Unassembled WGS sequence"/>
</dbReference>
<feature type="compositionally biased region" description="Polar residues" evidence="1">
    <location>
        <begin position="151"/>
        <end position="166"/>
    </location>
</feature>
<feature type="compositionally biased region" description="Polar residues" evidence="1">
    <location>
        <begin position="1"/>
        <end position="15"/>
    </location>
</feature>
<feature type="compositionally biased region" description="Basic and acidic residues" evidence="1">
    <location>
        <begin position="56"/>
        <end position="67"/>
    </location>
</feature>
<feature type="region of interest" description="Disordered" evidence="1">
    <location>
        <begin position="1"/>
        <end position="67"/>
    </location>
</feature>